<feature type="transmembrane region" description="Helical" evidence="1">
    <location>
        <begin position="122"/>
        <end position="144"/>
    </location>
</feature>
<dbReference type="AlphaFoldDB" id="A0A9J5Y4M8"/>
<proteinExistence type="predicted"/>
<dbReference type="EMBL" id="JACXVP010000007">
    <property type="protein sequence ID" value="KAG5594855.1"/>
    <property type="molecule type" value="Genomic_DNA"/>
</dbReference>
<evidence type="ECO:0000313" key="2">
    <source>
        <dbReference type="EMBL" id="KAG5594855.1"/>
    </source>
</evidence>
<protein>
    <submittedName>
        <fullName evidence="2">Uncharacterized protein</fullName>
    </submittedName>
</protein>
<keyword evidence="1" id="KW-0472">Membrane</keyword>
<keyword evidence="1" id="KW-0812">Transmembrane</keyword>
<comment type="caution">
    <text evidence="2">The sequence shown here is derived from an EMBL/GenBank/DDBJ whole genome shotgun (WGS) entry which is preliminary data.</text>
</comment>
<dbReference type="Proteomes" id="UP000824120">
    <property type="component" value="Chromosome 7"/>
</dbReference>
<evidence type="ECO:0000313" key="3">
    <source>
        <dbReference type="Proteomes" id="UP000824120"/>
    </source>
</evidence>
<sequence>MSRLHERASRSKWFYWNKCLALMFFSGKMQQDAAVPSDFLGDKGFVSFALNCSLFSVLAVESNRVVDCSFHGGLCLDICVEYCSTSGLLATYILCCHFFLLDGCVDYMVTILEVKIGRFIRLISSMVSLYPLGLFGSCTAIWIYCRGFNEEGCLVTSIIQLMRFQMLNFVCWVDGCMVKVEGIRLGGF</sequence>
<keyword evidence="1" id="KW-1133">Transmembrane helix</keyword>
<accession>A0A9J5Y4M8</accession>
<organism evidence="2 3">
    <name type="scientific">Solanum commersonii</name>
    <name type="common">Commerson's wild potato</name>
    <name type="synonym">Commerson's nightshade</name>
    <dbReference type="NCBI Taxonomy" id="4109"/>
    <lineage>
        <taxon>Eukaryota</taxon>
        <taxon>Viridiplantae</taxon>
        <taxon>Streptophyta</taxon>
        <taxon>Embryophyta</taxon>
        <taxon>Tracheophyta</taxon>
        <taxon>Spermatophyta</taxon>
        <taxon>Magnoliopsida</taxon>
        <taxon>eudicotyledons</taxon>
        <taxon>Gunneridae</taxon>
        <taxon>Pentapetalae</taxon>
        <taxon>asterids</taxon>
        <taxon>lamiids</taxon>
        <taxon>Solanales</taxon>
        <taxon>Solanaceae</taxon>
        <taxon>Solanoideae</taxon>
        <taxon>Solaneae</taxon>
        <taxon>Solanum</taxon>
    </lineage>
</organism>
<reference evidence="2 3" key="1">
    <citation type="submission" date="2020-09" db="EMBL/GenBank/DDBJ databases">
        <title>De no assembly of potato wild relative species, Solanum commersonii.</title>
        <authorList>
            <person name="Cho K."/>
        </authorList>
    </citation>
    <scope>NUCLEOTIDE SEQUENCE [LARGE SCALE GENOMIC DNA]</scope>
    <source>
        <strain evidence="2">LZ3.2</strain>
        <tissue evidence="2">Leaf</tissue>
    </source>
</reference>
<gene>
    <name evidence="2" type="ORF">H5410_036087</name>
</gene>
<evidence type="ECO:0000256" key="1">
    <source>
        <dbReference type="SAM" id="Phobius"/>
    </source>
</evidence>
<keyword evidence="3" id="KW-1185">Reference proteome</keyword>
<name>A0A9J5Y4M8_SOLCO</name>